<name>A0A2Z7A896_9LAMI</name>
<proteinExistence type="predicted"/>
<keyword evidence="2" id="KW-1185">Reference proteome</keyword>
<dbReference type="EMBL" id="KV020118">
    <property type="protein sequence ID" value="KZV15170.1"/>
    <property type="molecule type" value="Genomic_DNA"/>
</dbReference>
<dbReference type="OrthoDB" id="270763at2759"/>
<organism evidence="1 2">
    <name type="scientific">Dorcoceras hygrometricum</name>
    <dbReference type="NCBI Taxonomy" id="472368"/>
    <lineage>
        <taxon>Eukaryota</taxon>
        <taxon>Viridiplantae</taxon>
        <taxon>Streptophyta</taxon>
        <taxon>Embryophyta</taxon>
        <taxon>Tracheophyta</taxon>
        <taxon>Spermatophyta</taxon>
        <taxon>Magnoliopsida</taxon>
        <taxon>eudicotyledons</taxon>
        <taxon>Gunneridae</taxon>
        <taxon>Pentapetalae</taxon>
        <taxon>asterids</taxon>
        <taxon>lamiids</taxon>
        <taxon>Lamiales</taxon>
        <taxon>Gesneriaceae</taxon>
        <taxon>Didymocarpoideae</taxon>
        <taxon>Trichosporeae</taxon>
        <taxon>Loxocarpinae</taxon>
        <taxon>Dorcoceras</taxon>
    </lineage>
</organism>
<evidence type="ECO:0000313" key="1">
    <source>
        <dbReference type="EMBL" id="KZV15170.1"/>
    </source>
</evidence>
<sequence>MFLTRIFWRSLYAAAETEASATAAAASSKVPDNPLEEFFEADRNPEDDKPVVYGTDWQRCFCLFLVGYFSCVCRGLLSIFFI</sequence>
<protein>
    <submittedName>
        <fullName evidence="1">Uncharacterized protein</fullName>
    </submittedName>
</protein>
<dbReference type="Proteomes" id="UP000250235">
    <property type="component" value="Unassembled WGS sequence"/>
</dbReference>
<evidence type="ECO:0000313" key="2">
    <source>
        <dbReference type="Proteomes" id="UP000250235"/>
    </source>
</evidence>
<dbReference type="AlphaFoldDB" id="A0A2Z7A896"/>
<reference evidence="1 2" key="1">
    <citation type="journal article" date="2015" name="Proc. Natl. Acad. Sci. U.S.A.">
        <title>The resurrection genome of Boea hygrometrica: A blueprint for survival of dehydration.</title>
        <authorList>
            <person name="Xiao L."/>
            <person name="Yang G."/>
            <person name="Zhang L."/>
            <person name="Yang X."/>
            <person name="Zhao S."/>
            <person name="Ji Z."/>
            <person name="Zhou Q."/>
            <person name="Hu M."/>
            <person name="Wang Y."/>
            <person name="Chen M."/>
            <person name="Xu Y."/>
            <person name="Jin H."/>
            <person name="Xiao X."/>
            <person name="Hu G."/>
            <person name="Bao F."/>
            <person name="Hu Y."/>
            <person name="Wan P."/>
            <person name="Li L."/>
            <person name="Deng X."/>
            <person name="Kuang T."/>
            <person name="Xiang C."/>
            <person name="Zhu J.K."/>
            <person name="Oliver M.J."/>
            <person name="He Y."/>
        </authorList>
    </citation>
    <scope>NUCLEOTIDE SEQUENCE [LARGE SCALE GENOMIC DNA]</scope>
    <source>
        <strain evidence="2">cv. XS01</strain>
    </source>
</reference>
<gene>
    <name evidence="1" type="ORF">F511_30216</name>
</gene>
<accession>A0A2Z7A896</accession>